<dbReference type="InterPro" id="IPR002935">
    <property type="entry name" value="SAM_O-MeTrfase"/>
</dbReference>
<proteinExistence type="predicted"/>
<accession>A0A9K3LWH0</accession>
<evidence type="ECO:0000256" key="2">
    <source>
        <dbReference type="ARBA" id="ARBA00022679"/>
    </source>
</evidence>
<dbReference type="GO" id="GO:0032259">
    <property type="term" value="P:methylation"/>
    <property type="evidence" value="ECO:0007669"/>
    <property type="project" value="UniProtKB-KW"/>
</dbReference>
<evidence type="ECO:0000256" key="1">
    <source>
        <dbReference type="ARBA" id="ARBA00022603"/>
    </source>
</evidence>
<dbReference type="GO" id="GO:0008757">
    <property type="term" value="F:S-adenosylmethionine-dependent methyltransferase activity"/>
    <property type="evidence" value="ECO:0007669"/>
    <property type="project" value="TreeGrafter"/>
</dbReference>
<dbReference type="Proteomes" id="UP000693970">
    <property type="component" value="Unassembled WGS sequence"/>
</dbReference>
<organism evidence="4 5">
    <name type="scientific">Nitzschia inconspicua</name>
    <dbReference type="NCBI Taxonomy" id="303405"/>
    <lineage>
        <taxon>Eukaryota</taxon>
        <taxon>Sar</taxon>
        <taxon>Stramenopiles</taxon>
        <taxon>Ochrophyta</taxon>
        <taxon>Bacillariophyta</taxon>
        <taxon>Bacillariophyceae</taxon>
        <taxon>Bacillariophycidae</taxon>
        <taxon>Bacillariales</taxon>
        <taxon>Bacillariaceae</taxon>
        <taxon>Nitzschia</taxon>
    </lineage>
</organism>
<keyword evidence="3" id="KW-0949">S-adenosyl-L-methionine</keyword>
<dbReference type="PANTHER" id="PTHR10509:SF14">
    <property type="entry name" value="CAFFEOYL-COA O-METHYLTRANSFERASE 3-RELATED"/>
    <property type="match status" value="1"/>
</dbReference>
<dbReference type="EMBL" id="JAGRRH010000005">
    <property type="protein sequence ID" value="KAG7369755.1"/>
    <property type="molecule type" value="Genomic_DNA"/>
</dbReference>
<dbReference type="GO" id="GO:0008171">
    <property type="term" value="F:O-methyltransferase activity"/>
    <property type="evidence" value="ECO:0007669"/>
    <property type="project" value="InterPro"/>
</dbReference>
<gene>
    <name evidence="4" type="ORF">IV203_027501</name>
</gene>
<reference evidence="4" key="2">
    <citation type="submission" date="2021-04" db="EMBL/GenBank/DDBJ databases">
        <authorList>
            <person name="Podell S."/>
        </authorList>
    </citation>
    <scope>NUCLEOTIDE SEQUENCE</scope>
    <source>
        <strain evidence="4">Hildebrandi</strain>
    </source>
</reference>
<evidence type="ECO:0000313" key="5">
    <source>
        <dbReference type="Proteomes" id="UP000693970"/>
    </source>
</evidence>
<evidence type="ECO:0000313" key="4">
    <source>
        <dbReference type="EMBL" id="KAG7369755.1"/>
    </source>
</evidence>
<comment type="caution">
    <text evidence="4">The sequence shown here is derived from an EMBL/GenBank/DDBJ whole genome shotgun (WGS) entry which is preliminary data.</text>
</comment>
<name>A0A9K3LWH0_9STRA</name>
<dbReference type="CDD" id="cd02440">
    <property type="entry name" value="AdoMet_MTases"/>
    <property type="match status" value="1"/>
</dbReference>
<keyword evidence="5" id="KW-1185">Reference proteome</keyword>
<keyword evidence="1" id="KW-0489">Methyltransferase</keyword>
<sequence>MRVSSAVRFASILFYGGRNGTRNFRTKVKNPHSRLFFALMSSSVPIGDDGVTEATTELQSSTISQPKFLEPKIVSKPVNDYALKYGFREDPVATELRHVTADHPRSRMMGDPIEAAFFSNILLPAMNAKKIIEIGVFTGYTTLQLAKAVGEDGTVLALDVSDEFTCIGKPYWKKAGVADRIQLIIAPAAETLQKLLDDGQAETFDFVFIDADKVHYGTYYELSLQLLRKNGIVAIDNTLWGGKVLDEQSHQDNDTDAIRAISKHVMTDDRVDHVLLPFADGVTLVRKC</sequence>
<dbReference type="InterPro" id="IPR050362">
    <property type="entry name" value="Cation-dep_OMT"/>
</dbReference>
<dbReference type="AlphaFoldDB" id="A0A9K3LWH0"/>
<dbReference type="Pfam" id="PF01596">
    <property type="entry name" value="Methyltransf_3"/>
    <property type="match status" value="1"/>
</dbReference>
<dbReference type="PANTHER" id="PTHR10509">
    <property type="entry name" value="O-METHYLTRANSFERASE-RELATED"/>
    <property type="match status" value="1"/>
</dbReference>
<dbReference type="OrthoDB" id="10251242at2759"/>
<keyword evidence="2" id="KW-0808">Transferase</keyword>
<protein>
    <submittedName>
        <fullName evidence="4">O-methyltransferase</fullName>
    </submittedName>
</protein>
<dbReference type="PROSITE" id="PS51682">
    <property type="entry name" value="SAM_OMT_I"/>
    <property type="match status" value="1"/>
</dbReference>
<evidence type="ECO:0000256" key="3">
    <source>
        <dbReference type="ARBA" id="ARBA00022691"/>
    </source>
</evidence>
<reference evidence="4" key="1">
    <citation type="journal article" date="2021" name="Sci. Rep.">
        <title>Diploid genomic architecture of Nitzschia inconspicua, an elite biomass production diatom.</title>
        <authorList>
            <person name="Oliver A."/>
            <person name="Podell S."/>
            <person name="Pinowska A."/>
            <person name="Traller J.C."/>
            <person name="Smith S.R."/>
            <person name="McClure R."/>
            <person name="Beliaev A."/>
            <person name="Bohutskyi P."/>
            <person name="Hill E.A."/>
            <person name="Rabines A."/>
            <person name="Zheng H."/>
            <person name="Allen L.Z."/>
            <person name="Kuo A."/>
            <person name="Grigoriev I.V."/>
            <person name="Allen A.E."/>
            <person name="Hazlebeck D."/>
            <person name="Allen E.E."/>
        </authorList>
    </citation>
    <scope>NUCLEOTIDE SEQUENCE</scope>
    <source>
        <strain evidence="4">Hildebrandi</strain>
    </source>
</reference>